<name>A0A5B1L5E7_9ACTN</name>
<evidence type="ECO:0000259" key="3">
    <source>
        <dbReference type="Pfam" id="PF03724"/>
    </source>
</evidence>
<dbReference type="PANTHER" id="PTHR35535:SF1">
    <property type="entry name" value="HEAT SHOCK PROTEIN HSLJ"/>
    <property type="match status" value="1"/>
</dbReference>
<reference evidence="4 5" key="1">
    <citation type="submission" date="2019-09" db="EMBL/GenBank/DDBJ databases">
        <title>Nocardioides panacisoli sp. nov., isolated from the soil of a ginseng field.</title>
        <authorList>
            <person name="Cho C."/>
        </authorList>
    </citation>
    <scope>NUCLEOTIDE SEQUENCE [LARGE SCALE GENOMIC DNA]</scope>
    <source>
        <strain evidence="4 5">BN130099</strain>
    </source>
</reference>
<dbReference type="PANTHER" id="PTHR35535">
    <property type="entry name" value="HEAT SHOCK PROTEIN HSLJ"/>
    <property type="match status" value="1"/>
</dbReference>
<feature type="signal peptide" evidence="2">
    <location>
        <begin position="1"/>
        <end position="27"/>
    </location>
</feature>
<dbReference type="EMBL" id="VUJV01000008">
    <property type="protein sequence ID" value="KAA1415911.1"/>
    <property type="molecule type" value="Genomic_DNA"/>
</dbReference>
<feature type="region of interest" description="Disordered" evidence="1">
    <location>
        <begin position="28"/>
        <end position="47"/>
    </location>
</feature>
<sequence>MTRRPTPVKTISLAAAALLVLTLAGCGDEDSSPEAHDDPASTGLTLDDLDGNGYATAQVSGHMLVDETVVRLGFDGTQIAVDAGCNHLFGTLALDGDTLDVSNMGGTEIGCEQDRADQDAWIVDFLTSGPTIALDGDTLTLTAGDVSMALALQAPTDVSSGDPDDTVTSNE</sequence>
<organism evidence="4 5">
    <name type="scientific">Nocardioides humilatus</name>
    <dbReference type="NCBI Taxonomy" id="2607660"/>
    <lineage>
        <taxon>Bacteria</taxon>
        <taxon>Bacillati</taxon>
        <taxon>Actinomycetota</taxon>
        <taxon>Actinomycetes</taxon>
        <taxon>Propionibacteriales</taxon>
        <taxon>Nocardioidaceae</taxon>
        <taxon>Nocardioides</taxon>
    </lineage>
</organism>
<keyword evidence="2" id="KW-0732">Signal</keyword>
<dbReference type="InterPro" id="IPR053147">
    <property type="entry name" value="Hsp_HslJ-like"/>
</dbReference>
<feature type="chain" id="PRO_5038774527" evidence="2">
    <location>
        <begin position="28"/>
        <end position="171"/>
    </location>
</feature>
<accession>A0A5B1L5E7</accession>
<dbReference type="RefSeq" id="WP_149730137.1">
    <property type="nucleotide sequence ID" value="NZ_VUJV01000008.1"/>
</dbReference>
<dbReference type="InterPro" id="IPR038670">
    <property type="entry name" value="HslJ-like_sf"/>
</dbReference>
<gene>
    <name evidence="4" type="ORF">F0U44_19965</name>
</gene>
<dbReference type="AlphaFoldDB" id="A0A5B1L5E7"/>
<protein>
    <submittedName>
        <fullName evidence="4">META domain-containing protein</fullName>
    </submittedName>
</protein>
<evidence type="ECO:0000256" key="2">
    <source>
        <dbReference type="SAM" id="SignalP"/>
    </source>
</evidence>
<dbReference type="Pfam" id="PF03724">
    <property type="entry name" value="META"/>
    <property type="match status" value="1"/>
</dbReference>
<keyword evidence="5" id="KW-1185">Reference proteome</keyword>
<reference evidence="4 5" key="2">
    <citation type="submission" date="2019-09" db="EMBL/GenBank/DDBJ databases">
        <authorList>
            <person name="Jin C."/>
        </authorList>
    </citation>
    <scope>NUCLEOTIDE SEQUENCE [LARGE SCALE GENOMIC DNA]</scope>
    <source>
        <strain evidence="4 5">BN130099</strain>
    </source>
</reference>
<dbReference type="Gene3D" id="2.40.128.270">
    <property type="match status" value="1"/>
</dbReference>
<dbReference type="PROSITE" id="PS51257">
    <property type="entry name" value="PROKAR_LIPOPROTEIN"/>
    <property type="match status" value="1"/>
</dbReference>
<evidence type="ECO:0000313" key="5">
    <source>
        <dbReference type="Proteomes" id="UP000325003"/>
    </source>
</evidence>
<comment type="caution">
    <text evidence="4">The sequence shown here is derived from an EMBL/GenBank/DDBJ whole genome shotgun (WGS) entry which is preliminary data.</text>
</comment>
<dbReference type="Proteomes" id="UP000325003">
    <property type="component" value="Unassembled WGS sequence"/>
</dbReference>
<evidence type="ECO:0000313" key="4">
    <source>
        <dbReference type="EMBL" id="KAA1415911.1"/>
    </source>
</evidence>
<proteinExistence type="predicted"/>
<dbReference type="InterPro" id="IPR005184">
    <property type="entry name" value="DUF306_Meta_HslJ"/>
</dbReference>
<evidence type="ECO:0000256" key="1">
    <source>
        <dbReference type="SAM" id="MobiDB-lite"/>
    </source>
</evidence>
<feature type="domain" description="DUF306" evidence="3">
    <location>
        <begin position="48"/>
        <end position="145"/>
    </location>
</feature>